<accession>E5A547</accession>
<dbReference type="OMA" id="EWNEHIC"/>
<evidence type="ECO:0000256" key="1">
    <source>
        <dbReference type="SAM" id="MobiDB-lite"/>
    </source>
</evidence>
<keyword evidence="3" id="KW-1185">Reference proteome</keyword>
<dbReference type="HOGENOM" id="CLU_399586_0_0_1"/>
<dbReference type="Proteomes" id="UP000002668">
    <property type="component" value="Genome"/>
</dbReference>
<proteinExistence type="predicted"/>
<dbReference type="EMBL" id="FP929134">
    <property type="protein sequence ID" value="CBX98745.1"/>
    <property type="molecule type" value="Genomic_DNA"/>
</dbReference>
<dbReference type="AlphaFoldDB" id="E5A547"/>
<evidence type="ECO:0000313" key="3">
    <source>
        <dbReference type="Proteomes" id="UP000002668"/>
    </source>
</evidence>
<dbReference type="eggNOG" id="ENOG502SPN1">
    <property type="taxonomic scope" value="Eukaryota"/>
</dbReference>
<sequence length="689" mass="76586">MLNPTQTVACHTLWKTRKSYKIAEEGHVLTTESVHIGASAKPNGLDKNLGTMDPHVAACDPTNRDLLPTGVIRLSQSHENVQWCSKNSPKLYKAGKFYKGFTEDVPPPKHIQQHWETQVFERLVLHLVLITERLSNTTPTLRIEETATEAELCMAGRGTKTFWRTDKEDFIPLTPTVWIACGGRKCKQKVREEIVRLPYLNHFLSTHHMSAAHVSLGAPRPATTMSLIEPDQNTESVKAVSFHIESLPNGKMTCGAKARFTVHTSQGNHEHYSTIGGVINVEGKTFALTTAHGVASEIAYRNAISRIDTASDGTRESESSSTDSDSDEAGNSEAMAPPEAFREKKQQDPGLDHVIWKEIPFPRTMAYLGSGTITRDWKLPQSAPINADFALFDVGSSIPVRNQVCIGNATVRLTGHLPLSKLSAGKVHIITGWNSEAVEGEMMDGESCIILKGIIMRTKKIRTAPLHSQGISGAWVIRNTELCGIVYAAYDHSPYLHMIPAHTVFLDISRMLSASRVGTYIDGGPSYDSRPQVDLNLIVGAKSVGCGSEMASSSHESIAAVSTCAIPLSTDRHWVYLMRSSKTQTWTFPSFSWGPRASNKLHSLYVVEQVIRDRWGMILRVEKRLDWRLHFGRRASGYKEYVQATLLAWDVQPRGATGAWCSYLEARKRLAKEREWLLALECCDMVHEF</sequence>
<gene>
    <name evidence="2" type="ORF">LEMA_P079840.1</name>
</gene>
<protein>
    <submittedName>
        <fullName evidence="2">Predicted protein</fullName>
    </submittedName>
</protein>
<reference evidence="3" key="1">
    <citation type="journal article" date="2011" name="Nat. Commun.">
        <title>Effector diversification within compartments of the Leptosphaeria maculans genome affected by Repeat-Induced Point mutations.</title>
        <authorList>
            <person name="Rouxel T."/>
            <person name="Grandaubert J."/>
            <person name="Hane J.K."/>
            <person name="Hoede C."/>
            <person name="van de Wouw A.P."/>
            <person name="Couloux A."/>
            <person name="Dominguez V."/>
            <person name="Anthouard V."/>
            <person name="Bally P."/>
            <person name="Bourras S."/>
            <person name="Cozijnsen A.J."/>
            <person name="Ciuffetti L.M."/>
            <person name="Degrave A."/>
            <person name="Dilmaghani A."/>
            <person name="Duret L."/>
            <person name="Fudal I."/>
            <person name="Goodwin S.B."/>
            <person name="Gout L."/>
            <person name="Glaser N."/>
            <person name="Linglin J."/>
            <person name="Kema G.H.J."/>
            <person name="Lapalu N."/>
            <person name="Lawrence C.B."/>
            <person name="May K."/>
            <person name="Meyer M."/>
            <person name="Ollivier B."/>
            <person name="Poulain J."/>
            <person name="Schoch C.L."/>
            <person name="Simon A."/>
            <person name="Spatafora J.W."/>
            <person name="Stachowiak A."/>
            <person name="Turgeon B.G."/>
            <person name="Tyler B.M."/>
            <person name="Vincent D."/>
            <person name="Weissenbach J."/>
            <person name="Amselem J."/>
            <person name="Quesneville H."/>
            <person name="Oliver R.P."/>
            <person name="Wincker P."/>
            <person name="Balesdent M.-H."/>
            <person name="Howlett B.J."/>
        </authorList>
    </citation>
    <scope>NUCLEOTIDE SEQUENCE [LARGE SCALE GENOMIC DNA]</scope>
    <source>
        <strain evidence="3">JN3 / isolate v23.1.3 / race Av1-4-5-6-7-8</strain>
    </source>
</reference>
<dbReference type="OrthoDB" id="4395072at2759"/>
<dbReference type="VEuPathDB" id="FungiDB:LEMA_P079840.1"/>
<evidence type="ECO:0000313" key="2">
    <source>
        <dbReference type="EMBL" id="CBX98745.1"/>
    </source>
</evidence>
<dbReference type="STRING" id="985895.E5A547"/>
<name>E5A547_LEPMJ</name>
<feature type="region of interest" description="Disordered" evidence="1">
    <location>
        <begin position="309"/>
        <end position="348"/>
    </location>
</feature>
<organism evidence="3">
    <name type="scientific">Leptosphaeria maculans (strain JN3 / isolate v23.1.3 / race Av1-4-5-6-7-8)</name>
    <name type="common">Blackleg fungus</name>
    <name type="synonym">Phoma lingam</name>
    <dbReference type="NCBI Taxonomy" id="985895"/>
    <lineage>
        <taxon>Eukaryota</taxon>
        <taxon>Fungi</taxon>
        <taxon>Dikarya</taxon>
        <taxon>Ascomycota</taxon>
        <taxon>Pezizomycotina</taxon>
        <taxon>Dothideomycetes</taxon>
        <taxon>Pleosporomycetidae</taxon>
        <taxon>Pleosporales</taxon>
        <taxon>Pleosporineae</taxon>
        <taxon>Leptosphaeriaceae</taxon>
        <taxon>Plenodomus</taxon>
        <taxon>Plenodomus lingam/Leptosphaeria maculans species complex</taxon>
    </lineage>
</organism>
<dbReference type="InParanoid" id="E5A547"/>